<name>A0A9X3BTY1_9MYCO</name>
<evidence type="ECO:0000256" key="2">
    <source>
        <dbReference type="ARBA" id="ARBA00023125"/>
    </source>
</evidence>
<protein>
    <submittedName>
        <fullName evidence="6">AraC family transcriptional regulator</fullName>
    </submittedName>
</protein>
<dbReference type="SUPFAM" id="SSF46689">
    <property type="entry name" value="Homeodomain-like"/>
    <property type="match status" value="2"/>
</dbReference>
<proteinExistence type="predicted"/>
<evidence type="ECO:0000313" key="7">
    <source>
        <dbReference type="Proteomes" id="UP001140293"/>
    </source>
</evidence>
<feature type="compositionally biased region" description="Basic and acidic residues" evidence="4">
    <location>
        <begin position="119"/>
        <end position="128"/>
    </location>
</feature>
<reference evidence="6" key="2">
    <citation type="journal article" date="2022" name="BMC Genomics">
        <title>Comparative genome analysis of mycobacteria focusing on tRNA and non-coding RNA.</title>
        <authorList>
            <person name="Behra P.R.K."/>
            <person name="Pettersson B.M.F."/>
            <person name="Ramesh M."/>
            <person name="Das S."/>
            <person name="Dasgupta S."/>
            <person name="Kirsebom L.A."/>
        </authorList>
    </citation>
    <scope>NUCLEOTIDE SEQUENCE</scope>
    <source>
        <strain evidence="6">DSM 44615</strain>
    </source>
</reference>
<keyword evidence="1" id="KW-0805">Transcription regulation</keyword>
<keyword evidence="2" id="KW-0238">DNA-binding</keyword>
<dbReference type="InterPro" id="IPR018060">
    <property type="entry name" value="HTH_AraC"/>
</dbReference>
<sequence>MSRHFDLTSGASRPPALRRIVAFIHDHADTDIGLSDIATAAQLTPRSVQYLFRRHLGVTPLEYLRRVRLDRAHRDLLAADPAVDTVNAIAGRWGFAHAGRFSVAYREMFGTPPSATLRSDWRRPDPVMRSRSAGRR</sequence>
<organism evidence="6 7">
    <name type="scientific">[Mycobacterium] manitobense</name>
    <dbReference type="NCBI Taxonomy" id="190147"/>
    <lineage>
        <taxon>Bacteria</taxon>
        <taxon>Bacillati</taxon>
        <taxon>Actinomycetota</taxon>
        <taxon>Actinomycetes</taxon>
        <taxon>Mycobacteriales</taxon>
        <taxon>Mycobacteriaceae</taxon>
        <taxon>Mycolicibacterium</taxon>
    </lineage>
</organism>
<dbReference type="EMBL" id="JACKSJ010000069">
    <property type="protein sequence ID" value="MCV7170133.1"/>
    <property type="molecule type" value="Genomic_DNA"/>
</dbReference>
<keyword evidence="7" id="KW-1185">Reference proteome</keyword>
<dbReference type="Proteomes" id="UP001140293">
    <property type="component" value="Unassembled WGS sequence"/>
</dbReference>
<evidence type="ECO:0000256" key="4">
    <source>
        <dbReference type="SAM" id="MobiDB-lite"/>
    </source>
</evidence>
<evidence type="ECO:0000313" key="6">
    <source>
        <dbReference type="EMBL" id="MCV7170133.1"/>
    </source>
</evidence>
<feature type="domain" description="HTH araC/xylS-type" evidence="5">
    <location>
        <begin position="18"/>
        <end position="119"/>
    </location>
</feature>
<feature type="region of interest" description="Disordered" evidence="4">
    <location>
        <begin position="116"/>
        <end position="136"/>
    </location>
</feature>
<reference evidence="6" key="1">
    <citation type="submission" date="2020-07" db="EMBL/GenBank/DDBJ databases">
        <authorList>
            <person name="Pettersson B.M.F."/>
            <person name="Behra P.R.K."/>
            <person name="Ramesh M."/>
            <person name="Das S."/>
            <person name="Dasgupta S."/>
            <person name="Kirsebom L.A."/>
        </authorList>
    </citation>
    <scope>NUCLEOTIDE SEQUENCE</scope>
    <source>
        <strain evidence="6">DSM 44615</strain>
    </source>
</reference>
<evidence type="ECO:0000256" key="1">
    <source>
        <dbReference type="ARBA" id="ARBA00023015"/>
    </source>
</evidence>
<gene>
    <name evidence="6" type="ORF">H7I41_09415</name>
</gene>
<accession>A0A9X3BTY1</accession>
<dbReference type="InterPro" id="IPR050204">
    <property type="entry name" value="AraC_XylS_family_regulators"/>
</dbReference>
<dbReference type="AlphaFoldDB" id="A0A9X3BTY1"/>
<dbReference type="InterPro" id="IPR009057">
    <property type="entry name" value="Homeodomain-like_sf"/>
</dbReference>
<dbReference type="SMART" id="SM00342">
    <property type="entry name" value="HTH_ARAC"/>
    <property type="match status" value="1"/>
</dbReference>
<evidence type="ECO:0000259" key="5">
    <source>
        <dbReference type="PROSITE" id="PS01124"/>
    </source>
</evidence>
<dbReference type="PANTHER" id="PTHR46796:SF12">
    <property type="entry name" value="HTH-TYPE DNA-BINDING TRANSCRIPTIONAL ACTIVATOR EUTR"/>
    <property type="match status" value="1"/>
</dbReference>
<dbReference type="Pfam" id="PF12833">
    <property type="entry name" value="HTH_18"/>
    <property type="match status" value="1"/>
</dbReference>
<evidence type="ECO:0000256" key="3">
    <source>
        <dbReference type="ARBA" id="ARBA00023163"/>
    </source>
</evidence>
<dbReference type="GO" id="GO:0043565">
    <property type="term" value="F:sequence-specific DNA binding"/>
    <property type="evidence" value="ECO:0007669"/>
    <property type="project" value="InterPro"/>
</dbReference>
<dbReference type="PROSITE" id="PS01124">
    <property type="entry name" value="HTH_ARAC_FAMILY_2"/>
    <property type="match status" value="1"/>
</dbReference>
<dbReference type="GO" id="GO:0003700">
    <property type="term" value="F:DNA-binding transcription factor activity"/>
    <property type="evidence" value="ECO:0007669"/>
    <property type="project" value="InterPro"/>
</dbReference>
<dbReference type="RefSeq" id="WP_264012329.1">
    <property type="nucleotide sequence ID" value="NZ_JACKSJ010000069.1"/>
</dbReference>
<comment type="caution">
    <text evidence="6">The sequence shown here is derived from an EMBL/GenBank/DDBJ whole genome shotgun (WGS) entry which is preliminary data.</text>
</comment>
<dbReference type="PANTHER" id="PTHR46796">
    <property type="entry name" value="HTH-TYPE TRANSCRIPTIONAL ACTIVATOR RHAS-RELATED"/>
    <property type="match status" value="1"/>
</dbReference>
<dbReference type="Gene3D" id="1.10.10.60">
    <property type="entry name" value="Homeodomain-like"/>
    <property type="match status" value="1"/>
</dbReference>
<keyword evidence="3" id="KW-0804">Transcription</keyword>